<dbReference type="PANTHER" id="PTHR35803:SF2">
    <property type="entry name" value="RETAINING ALPHA-GALACTOSIDASE"/>
    <property type="match status" value="1"/>
</dbReference>
<dbReference type="SUPFAM" id="SSF51445">
    <property type="entry name" value="(Trans)glycosidases"/>
    <property type="match status" value="1"/>
</dbReference>
<name>A0A1M5HSX2_9FLAO</name>
<dbReference type="AlphaFoldDB" id="A0A1M5HSX2"/>
<dbReference type="InterPro" id="IPR052720">
    <property type="entry name" value="Glycosyl_hydrolase_97"/>
</dbReference>
<accession>A0A1M5HSX2</accession>
<dbReference type="GO" id="GO:0030246">
    <property type="term" value="F:carbohydrate binding"/>
    <property type="evidence" value="ECO:0007669"/>
    <property type="project" value="InterPro"/>
</dbReference>
<feature type="domain" description="Glycosyl-hydrolase 97 catalytic" evidence="7">
    <location>
        <begin position="314"/>
        <end position="464"/>
    </location>
</feature>
<dbReference type="InterPro" id="IPR029486">
    <property type="entry name" value="GH97_N"/>
</dbReference>
<dbReference type="EMBL" id="FQUT01000011">
    <property type="protein sequence ID" value="SHG18952.1"/>
    <property type="molecule type" value="Genomic_DNA"/>
</dbReference>
<evidence type="ECO:0000256" key="6">
    <source>
        <dbReference type="SAM" id="Phobius"/>
    </source>
</evidence>
<dbReference type="InterPro" id="IPR029483">
    <property type="entry name" value="GH97_C"/>
</dbReference>
<keyword evidence="4" id="KW-0106">Calcium</keyword>
<keyword evidence="6" id="KW-0472">Membrane</keyword>
<reference evidence="11" key="1">
    <citation type="submission" date="2016-11" db="EMBL/GenBank/DDBJ databases">
        <authorList>
            <person name="Varghese N."/>
            <person name="Submissions S."/>
        </authorList>
    </citation>
    <scope>NUCLEOTIDE SEQUENCE [LARGE SCALE GENOMIC DNA]</scope>
    <source>
        <strain evidence="11">DSM 27619</strain>
    </source>
</reference>
<dbReference type="PANTHER" id="PTHR35803">
    <property type="entry name" value="GLUCAN 1,4-ALPHA-GLUCOSIDASE SUSB-RELATED"/>
    <property type="match status" value="1"/>
</dbReference>
<evidence type="ECO:0000256" key="1">
    <source>
        <dbReference type="ARBA" id="ARBA00001913"/>
    </source>
</evidence>
<dbReference type="InterPro" id="IPR014718">
    <property type="entry name" value="GH-type_carb-bd"/>
</dbReference>
<dbReference type="InterPro" id="IPR013785">
    <property type="entry name" value="Aldolase_TIM"/>
</dbReference>
<dbReference type="STRING" id="1416778.SAMN05443633_11154"/>
<gene>
    <name evidence="10" type="ORF">SAMN05443633_11154</name>
</gene>
<keyword evidence="3 10" id="KW-0378">Hydrolase</keyword>
<protein>
    <submittedName>
        <fullName evidence="10">Glycosyl-hydrolase 97 C-terminal, oligomerisation</fullName>
    </submittedName>
</protein>
<organism evidence="10 11">
    <name type="scientific">Chryseobacterium arachidis</name>
    <dbReference type="NCBI Taxonomy" id="1416778"/>
    <lineage>
        <taxon>Bacteria</taxon>
        <taxon>Pseudomonadati</taxon>
        <taxon>Bacteroidota</taxon>
        <taxon>Flavobacteriia</taxon>
        <taxon>Flavobacteriales</taxon>
        <taxon>Weeksellaceae</taxon>
        <taxon>Chryseobacterium group</taxon>
        <taxon>Chryseobacterium</taxon>
    </lineage>
</organism>
<evidence type="ECO:0000259" key="8">
    <source>
        <dbReference type="Pfam" id="PF14508"/>
    </source>
</evidence>
<evidence type="ECO:0000256" key="4">
    <source>
        <dbReference type="ARBA" id="ARBA00022837"/>
    </source>
</evidence>
<keyword evidence="6" id="KW-1133">Transmembrane helix</keyword>
<feature type="domain" description="Glycosyl-hydrolase 97 C-terminal oligomerisation" evidence="9">
    <location>
        <begin position="556"/>
        <end position="649"/>
    </location>
</feature>
<dbReference type="Gene3D" id="2.70.98.10">
    <property type="match status" value="1"/>
</dbReference>
<dbReference type="InterPro" id="IPR013780">
    <property type="entry name" value="Glyco_hydro_b"/>
</dbReference>
<dbReference type="Gene3D" id="2.60.40.1180">
    <property type="entry name" value="Golgi alpha-mannosidase II"/>
    <property type="match status" value="1"/>
</dbReference>
<dbReference type="Pfam" id="PF14508">
    <property type="entry name" value="GH97_N"/>
    <property type="match status" value="1"/>
</dbReference>
<evidence type="ECO:0000259" key="9">
    <source>
        <dbReference type="Pfam" id="PF14509"/>
    </source>
</evidence>
<dbReference type="RefSeq" id="WP_072961031.1">
    <property type="nucleotide sequence ID" value="NZ_FQUT01000011.1"/>
</dbReference>
<evidence type="ECO:0000256" key="2">
    <source>
        <dbReference type="ARBA" id="ARBA00011245"/>
    </source>
</evidence>
<feature type="transmembrane region" description="Helical" evidence="6">
    <location>
        <begin position="12"/>
        <end position="31"/>
    </location>
</feature>
<evidence type="ECO:0000313" key="10">
    <source>
        <dbReference type="EMBL" id="SHG18952.1"/>
    </source>
</evidence>
<comment type="subunit">
    <text evidence="2">Monomer.</text>
</comment>
<evidence type="ECO:0000256" key="5">
    <source>
        <dbReference type="ARBA" id="ARBA00023295"/>
    </source>
</evidence>
<dbReference type="GO" id="GO:0016798">
    <property type="term" value="F:hydrolase activity, acting on glycosyl bonds"/>
    <property type="evidence" value="ECO:0007669"/>
    <property type="project" value="UniProtKB-KW"/>
</dbReference>
<feature type="domain" description="Glycosyl-hydrolase 97 N-terminal" evidence="8">
    <location>
        <begin position="36"/>
        <end position="293"/>
    </location>
</feature>
<keyword evidence="5" id="KW-0326">Glycosidase</keyword>
<dbReference type="Gene3D" id="3.20.20.70">
    <property type="entry name" value="Aldolase class I"/>
    <property type="match status" value="1"/>
</dbReference>
<evidence type="ECO:0000259" key="7">
    <source>
        <dbReference type="Pfam" id="PF10566"/>
    </source>
</evidence>
<dbReference type="Pfam" id="PF10566">
    <property type="entry name" value="Glyco_hydro_97"/>
    <property type="match status" value="1"/>
</dbReference>
<comment type="cofactor">
    <cofactor evidence="1">
        <name>Ca(2+)</name>
        <dbReference type="ChEBI" id="CHEBI:29108"/>
    </cofactor>
</comment>
<evidence type="ECO:0000313" key="11">
    <source>
        <dbReference type="Proteomes" id="UP000184518"/>
    </source>
</evidence>
<dbReference type="InterPro" id="IPR017853">
    <property type="entry name" value="GH"/>
</dbReference>
<dbReference type="Proteomes" id="UP000184518">
    <property type="component" value="Unassembled WGS sequence"/>
</dbReference>
<dbReference type="Pfam" id="PF14509">
    <property type="entry name" value="GH97_C"/>
    <property type="match status" value="1"/>
</dbReference>
<keyword evidence="6" id="KW-0812">Transmembrane</keyword>
<keyword evidence="11" id="KW-1185">Reference proteome</keyword>
<sequence>MNTIKNHIGINIFSKAILMMVLLYSFMTVSARNLKVESPNGKISVQVFNENNTENAKWFLKVNYFNDGKMAETISSIDLGLILSDGISFTDMKLLKSSKPLLIKENYTMPHGKSLQRHNTGNEVVFTFENKEKKKLDVIIRVYNDGMAFRYSLSGKGNFTVQDELTSYSINQETTRWAEKWNPANEGLYSSMVGEKIQQEEWCYPTLFQTKDNNCWFLLHESAVDGSYCGSKLSNKEDKNKYKITFPDPKDGRGKGESLPKISLPWKSPWRVIIIGNLNDIVASTLVDDVAPPSVIKNTDWIKPGAVSWNYWSSNHGTKDFKTVCEFADLAVAMDWPYTLLDWEWDSMGNGGNLEDALKYIHSKGIKPLMWYNSGGEHTWVSSTPKDRMLTHENRVEEFTKLKKLGVAGVKVDFFESEKQDMIQYYLDILEDAAQFEMMVYFHGCLVPRGWAKTYPNLMTYEAVRGAEWYNNGPEFTATAPVHNTILPFTRNVVGSMDYTPVTFTNSQFPHLTSYGHELALSVVFESALQHFADRPEGYYELPDEPKKFMREVPTSWDETQLLQGFPGKDVVMARRKNNVWYVGGINGENIEKNINIKFDFLDKHNKYKLRLIKDGKHDKQLVTDDSVIESADSVDVKVLRRGGFAAVIFSIIN</sequence>
<dbReference type="InterPro" id="IPR019563">
    <property type="entry name" value="GH97_catalytic"/>
</dbReference>
<evidence type="ECO:0000256" key="3">
    <source>
        <dbReference type="ARBA" id="ARBA00022801"/>
    </source>
</evidence>
<dbReference type="OrthoDB" id="57532at2"/>
<proteinExistence type="predicted"/>